<dbReference type="InterPro" id="IPR042094">
    <property type="entry name" value="T2SS_GspF_sf"/>
</dbReference>
<protein>
    <submittedName>
        <fullName evidence="8">Membrane protein</fullName>
    </submittedName>
</protein>
<proteinExistence type="predicted"/>
<dbReference type="Pfam" id="PF00482">
    <property type="entry name" value="T2SSF"/>
    <property type="match status" value="1"/>
</dbReference>
<dbReference type="PANTHER" id="PTHR35007:SF1">
    <property type="entry name" value="PILUS ASSEMBLY PROTEIN"/>
    <property type="match status" value="1"/>
</dbReference>
<keyword evidence="5 6" id="KW-0472">Membrane</keyword>
<dbReference type="InterPro" id="IPR018076">
    <property type="entry name" value="T2SS_GspF_dom"/>
</dbReference>
<keyword evidence="4 6" id="KW-1133">Transmembrane helix</keyword>
<dbReference type="Gene3D" id="1.20.81.30">
    <property type="entry name" value="Type II secretion system (T2SS), domain F"/>
    <property type="match status" value="1"/>
</dbReference>
<dbReference type="AlphaFoldDB" id="A0AA37WM03"/>
<accession>A0AA37WM03</accession>
<evidence type="ECO:0000256" key="5">
    <source>
        <dbReference type="ARBA" id="ARBA00023136"/>
    </source>
</evidence>
<feature type="transmembrane region" description="Helical" evidence="6">
    <location>
        <begin position="224"/>
        <end position="243"/>
    </location>
</feature>
<feature type="transmembrane region" description="Helical" evidence="6">
    <location>
        <begin position="79"/>
        <end position="97"/>
    </location>
</feature>
<comment type="subcellular location">
    <subcellularLocation>
        <location evidence="1">Cell membrane</location>
        <topology evidence="1">Multi-pass membrane protein</topology>
    </subcellularLocation>
</comment>
<evidence type="ECO:0000256" key="1">
    <source>
        <dbReference type="ARBA" id="ARBA00004651"/>
    </source>
</evidence>
<dbReference type="GO" id="GO:0005886">
    <property type="term" value="C:plasma membrane"/>
    <property type="evidence" value="ECO:0007669"/>
    <property type="project" value="UniProtKB-SubCell"/>
</dbReference>
<name>A0AA37WM03_9GAMM</name>
<comment type="caution">
    <text evidence="8">The sequence shown here is derived from an EMBL/GenBank/DDBJ whole genome shotgun (WGS) entry which is preliminary data.</text>
</comment>
<sequence>MITPILIAASAFIGSIILMYLGFTQLVSAGNKYQKNFTEKASASLTDMFIFIDPKKLYILNVCVLSGSFFLIWLISGVWVLALIVSIILSFLPKFILNRLKEARRNRFLLELPDTLTSLSTMMKAGSNLNMALETVVAETPGPIADEFGLLMRELRIGVDYNQALDNLKERMSIQELELVVAGMKISREIGGSLAEVLYRLADTLRRKLEMEGKIRALTAQGKAQGYVMTGLPILLALILMKIEPVAMSMLFTEIFGWVTCGVFFIFLAIGYKFIQKIVNIDV</sequence>
<feature type="transmembrane region" description="Helical" evidence="6">
    <location>
        <begin position="6"/>
        <end position="27"/>
    </location>
</feature>
<gene>
    <name evidence="8" type="ORF">GCM10007877_00920</name>
</gene>
<evidence type="ECO:0000256" key="6">
    <source>
        <dbReference type="SAM" id="Phobius"/>
    </source>
</evidence>
<evidence type="ECO:0000256" key="4">
    <source>
        <dbReference type="ARBA" id="ARBA00022989"/>
    </source>
</evidence>
<keyword evidence="3 6" id="KW-0812">Transmembrane</keyword>
<evidence type="ECO:0000256" key="3">
    <source>
        <dbReference type="ARBA" id="ARBA00022692"/>
    </source>
</evidence>
<evidence type="ECO:0000256" key="2">
    <source>
        <dbReference type="ARBA" id="ARBA00022475"/>
    </source>
</evidence>
<dbReference type="RefSeq" id="WP_232594905.1">
    <property type="nucleotide sequence ID" value="NZ_BSPD01000002.1"/>
</dbReference>
<dbReference type="Proteomes" id="UP001156870">
    <property type="component" value="Unassembled WGS sequence"/>
</dbReference>
<feature type="transmembrane region" description="Helical" evidence="6">
    <location>
        <begin position="255"/>
        <end position="275"/>
    </location>
</feature>
<keyword evidence="9" id="KW-1185">Reference proteome</keyword>
<evidence type="ECO:0000313" key="8">
    <source>
        <dbReference type="EMBL" id="GLS24381.1"/>
    </source>
</evidence>
<feature type="transmembrane region" description="Helical" evidence="6">
    <location>
        <begin position="57"/>
        <end position="73"/>
    </location>
</feature>
<organism evidence="8 9">
    <name type="scientific">Marinibactrum halimedae</name>
    <dbReference type="NCBI Taxonomy" id="1444977"/>
    <lineage>
        <taxon>Bacteria</taxon>
        <taxon>Pseudomonadati</taxon>
        <taxon>Pseudomonadota</taxon>
        <taxon>Gammaproteobacteria</taxon>
        <taxon>Cellvibrionales</taxon>
        <taxon>Cellvibrionaceae</taxon>
        <taxon>Marinibactrum</taxon>
    </lineage>
</organism>
<reference evidence="8 9" key="1">
    <citation type="journal article" date="2014" name="Int. J. Syst. Evol. Microbiol.">
        <title>Complete genome sequence of Corynebacterium casei LMG S-19264T (=DSM 44701T), isolated from a smear-ripened cheese.</title>
        <authorList>
            <consortium name="US DOE Joint Genome Institute (JGI-PGF)"/>
            <person name="Walter F."/>
            <person name="Albersmeier A."/>
            <person name="Kalinowski J."/>
            <person name="Ruckert C."/>
        </authorList>
    </citation>
    <scope>NUCLEOTIDE SEQUENCE [LARGE SCALE GENOMIC DNA]</scope>
    <source>
        <strain evidence="8 9">NBRC 110095</strain>
    </source>
</reference>
<evidence type="ECO:0000259" key="7">
    <source>
        <dbReference type="Pfam" id="PF00482"/>
    </source>
</evidence>
<dbReference type="PANTHER" id="PTHR35007">
    <property type="entry name" value="INTEGRAL MEMBRANE PROTEIN-RELATED"/>
    <property type="match status" value="1"/>
</dbReference>
<dbReference type="EMBL" id="BSPD01000002">
    <property type="protein sequence ID" value="GLS24381.1"/>
    <property type="molecule type" value="Genomic_DNA"/>
</dbReference>
<keyword evidence="2" id="KW-1003">Cell membrane</keyword>
<evidence type="ECO:0000313" key="9">
    <source>
        <dbReference type="Proteomes" id="UP001156870"/>
    </source>
</evidence>
<feature type="domain" description="Type II secretion system protein GspF" evidence="7">
    <location>
        <begin position="116"/>
        <end position="241"/>
    </location>
</feature>